<feature type="region of interest" description="Disordered" evidence="1">
    <location>
        <begin position="42"/>
        <end position="84"/>
    </location>
</feature>
<evidence type="ECO:0000256" key="1">
    <source>
        <dbReference type="SAM" id="MobiDB-lite"/>
    </source>
</evidence>
<evidence type="ECO:0000313" key="2">
    <source>
        <dbReference type="EMBL" id="GEP68951.1"/>
    </source>
</evidence>
<feature type="compositionally biased region" description="Pro residues" evidence="1">
    <location>
        <begin position="67"/>
        <end position="80"/>
    </location>
</feature>
<dbReference type="Proteomes" id="UP000321798">
    <property type="component" value="Unassembled WGS sequence"/>
</dbReference>
<protein>
    <submittedName>
        <fullName evidence="2">Uncharacterized protein</fullName>
    </submittedName>
</protein>
<keyword evidence="3" id="KW-1185">Reference proteome</keyword>
<evidence type="ECO:0000313" key="3">
    <source>
        <dbReference type="Proteomes" id="UP000321798"/>
    </source>
</evidence>
<feature type="compositionally biased region" description="Low complexity" evidence="1">
    <location>
        <begin position="154"/>
        <end position="176"/>
    </location>
</feature>
<organism evidence="2 3">
    <name type="scientific">Cellulomonas soli</name>
    <dbReference type="NCBI Taxonomy" id="931535"/>
    <lineage>
        <taxon>Bacteria</taxon>
        <taxon>Bacillati</taxon>
        <taxon>Actinomycetota</taxon>
        <taxon>Actinomycetes</taxon>
        <taxon>Micrococcales</taxon>
        <taxon>Cellulomonadaceae</taxon>
        <taxon>Cellulomonas</taxon>
    </lineage>
</organism>
<gene>
    <name evidence="2" type="ORF">CSO01_16660</name>
</gene>
<reference evidence="2 3" key="1">
    <citation type="submission" date="2019-07" db="EMBL/GenBank/DDBJ databases">
        <title>Whole genome shotgun sequence of Cellulomonas soli NBRC 109434.</title>
        <authorList>
            <person name="Hosoyama A."/>
            <person name="Uohara A."/>
            <person name="Ohji S."/>
            <person name="Ichikawa N."/>
        </authorList>
    </citation>
    <scope>NUCLEOTIDE SEQUENCE [LARGE SCALE GENOMIC DNA]</scope>
    <source>
        <strain evidence="2 3">NBRC 109434</strain>
    </source>
</reference>
<feature type="region of interest" description="Disordered" evidence="1">
    <location>
        <begin position="145"/>
        <end position="187"/>
    </location>
</feature>
<accession>A0A512PCM7</accession>
<name>A0A512PCM7_9CELL</name>
<dbReference type="RefSeq" id="WP_146952726.1">
    <property type="nucleotide sequence ID" value="NZ_BAABBJ010000003.1"/>
</dbReference>
<comment type="caution">
    <text evidence="2">The sequence shown here is derived from an EMBL/GenBank/DDBJ whole genome shotgun (WGS) entry which is preliminary data.</text>
</comment>
<proteinExistence type="predicted"/>
<dbReference type="EMBL" id="BKAL01000005">
    <property type="protein sequence ID" value="GEP68951.1"/>
    <property type="molecule type" value="Genomic_DNA"/>
</dbReference>
<dbReference type="AlphaFoldDB" id="A0A512PCM7"/>
<feature type="compositionally biased region" description="Low complexity" evidence="1">
    <location>
        <begin position="57"/>
        <end position="66"/>
    </location>
</feature>
<sequence>MTGPLTGELPVVPTTTGQHLAVTPELLRAAAAPLVTFVPTQRAPHGADLPHREKHPATGSTPSVATPTPPVVRAPTPEPAGPESRWAPEAVRALASHAVVEAVGPVTAPSPVVGVAVIRTPDRLDPLGPFVPVRPLHDVTVRREQPARTQLAAPSPVSSSPVTSSPVMSSPVTPEPVHLEDPTATDTWPTRRSLRTVRSRAQRTARLALPGVAVASAFAAGYCGHLLLG</sequence>